<keyword evidence="1 3" id="KW-0430">Lectin</keyword>
<name>V9KZM0_CALMI</name>
<reference evidence="6" key="1">
    <citation type="journal article" date="2014" name="Nature">
        <title>Elephant shark genome provides unique insights into gnathostome evolution.</title>
        <authorList>
            <consortium name="International Elephant Shark Genome Sequencing Consortium"/>
            <person name="Venkatesh B."/>
            <person name="Lee A.P."/>
            <person name="Ravi V."/>
            <person name="Maurya A.K."/>
            <person name="Lian M.M."/>
            <person name="Swann J.B."/>
            <person name="Ohta Y."/>
            <person name="Flajnik M.F."/>
            <person name="Sutoh Y."/>
            <person name="Kasahara M."/>
            <person name="Hoon S."/>
            <person name="Gangu V."/>
            <person name="Roy S.W."/>
            <person name="Irimia M."/>
            <person name="Korzh V."/>
            <person name="Kondrychyn I."/>
            <person name="Lim Z.W."/>
            <person name="Tay B.H."/>
            <person name="Tohari S."/>
            <person name="Kong K.W."/>
            <person name="Ho S."/>
            <person name="Lorente-Galdos B."/>
            <person name="Quilez J."/>
            <person name="Marques-Bonet T."/>
            <person name="Raney B.J."/>
            <person name="Ingham P.W."/>
            <person name="Tay A."/>
            <person name="Hillier L.W."/>
            <person name="Minx P."/>
            <person name="Boehm T."/>
            <person name="Wilson R.K."/>
            <person name="Brenner S."/>
            <person name="Warren W.C."/>
        </authorList>
    </citation>
    <scope>NUCLEOTIDE SEQUENCE</scope>
    <source>
        <tissue evidence="6">Kidney</tissue>
    </source>
</reference>
<feature type="domain" description="Galectin" evidence="5">
    <location>
        <begin position="12"/>
        <end position="145"/>
    </location>
</feature>
<evidence type="ECO:0000313" key="6">
    <source>
        <dbReference type="EMBL" id="AFP04330.1"/>
    </source>
</evidence>
<evidence type="ECO:0000259" key="5">
    <source>
        <dbReference type="PROSITE" id="PS51304"/>
    </source>
</evidence>
<dbReference type="Gene3D" id="2.60.120.200">
    <property type="match status" value="2"/>
</dbReference>
<dbReference type="PANTHER" id="PTHR11346">
    <property type="entry name" value="GALECTIN"/>
    <property type="match status" value="1"/>
</dbReference>
<dbReference type="GO" id="GO:0030246">
    <property type="term" value="F:carbohydrate binding"/>
    <property type="evidence" value="ECO:0007669"/>
    <property type="project" value="UniProtKB-UniRule"/>
</dbReference>
<evidence type="ECO:0000256" key="1">
    <source>
        <dbReference type="ARBA" id="ARBA00022734"/>
    </source>
</evidence>
<protein>
    <recommendedName>
        <fullName evidence="3">Galectin</fullName>
    </recommendedName>
</protein>
<dbReference type="EMBL" id="JW871812">
    <property type="protein sequence ID" value="AFP04330.1"/>
    <property type="molecule type" value="mRNA"/>
</dbReference>
<feature type="region of interest" description="Disordered" evidence="4">
    <location>
        <begin position="193"/>
        <end position="220"/>
    </location>
</feature>
<organism evidence="6">
    <name type="scientific">Callorhinchus milii</name>
    <name type="common">Ghost shark</name>
    <dbReference type="NCBI Taxonomy" id="7868"/>
    <lineage>
        <taxon>Eukaryota</taxon>
        <taxon>Metazoa</taxon>
        <taxon>Chordata</taxon>
        <taxon>Craniata</taxon>
        <taxon>Vertebrata</taxon>
        <taxon>Chondrichthyes</taxon>
        <taxon>Holocephali</taxon>
        <taxon>Chimaeriformes</taxon>
        <taxon>Callorhinchidae</taxon>
        <taxon>Callorhinchus</taxon>
    </lineage>
</organism>
<feature type="domain" description="Galectin" evidence="5">
    <location>
        <begin position="230"/>
        <end position="359"/>
    </location>
</feature>
<dbReference type="FunFam" id="2.60.120.200:FF:000124">
    <property type="entry name" value="Galectin-4"/>
    <property type="match status" value="2"/>
</dbReference>
<dbReference type="InterPro" id="IPR044156">
    <property type="entry name" value="Galectin-like"/>
</dbReference>
<dbReference type="SMART" id="SM00908">
    <property type="entry name" value="Gal-bind_lectin"/>
    <property type="match status" value="2"/>
</dbReference>
<dbReference type="Pfam" id="PF00337">
    <property type="entry name" value="Gal-bind_lectin"/>
    <property type="match status" value="2"/>
</dbReference>
<dbReference type="InterPro" id="IPR013320">
    <property type="entry name" value="ConA-like_dom_sf"/>
</dbReference>
<accession>V9KZM0</accession>
<dbReference type="GO" id="GO:0005737">
    <property type="term" value="C:cytoplasm"/>
    <property type="evidence" value="ECO:0007669"/>
    <property type="project" value="TreeGrafter"/>
</dbReference>
<dbReference type="SUPFAM" id="SSF49899">
    <property type="entry name" value="Concanavalin A-like lectins/glucanases"/>
    <property type="match status" value="2"/>
</dbReference>
<dbReference type="CDD" id="cd00070">
    <property type="entry name" value="GLECT"/>
    <property type="match status" value="2"/>
</dbReference>
<dbReference type="AlphaFoldDB" id="V9KZM0"/>
<dbReference type="SMART" id="SM00276">
    <property type="entry name" value="GLECT"/>
    <property type="match status" value="2"/>
</dbReference>
<keyword evidence="2" id="KW-0677">Repeat</keyword>
<evidence type="ECO:0000256" key="2">
    <source>
        <dbReference type="ARBA" id="ARBA00022737"/>
    </source>
</evidence>
<evidence type="ECO:0000256" key="4">
    <source>
        <dbReference type="SAM" id="MobiDB-lite"/>
    </source>
</evidence>
<evidence type="ECO:0000256" key="3">
    <source>
        <dbReference type="RuleBase" id="RU102079"/>
    </source>
</evidence>
<dbReference type="InterPro" id="IPR001079">
    <property type="entry name" value="Galectin_CRD"/>
</dbReference>
<sequence length="359" mass="39890">MQQPIYNPSIPFTGAIFGGMQEGKMVMIQGQVPQYAKRFQVDFQCGAGVSPRPDIALHFNPRFSDGELIVCNSLQNQRWGSEERKQGIPLSRGTYFELIFHLRPYCFQVSANGNHLLEYNHRLPFNRVDTLGISGDVTISTITFTSPGVPAFAPPPYTPMPAYMSPQVFSSPPVMASPTFAAPAFHKPMAANPSGRGATEWGRNPQCPGGGRRARGKKQQNLSVSNPVVPYVGYVGGLRPQQKIKIVGTFPARPNKFTVNLKMSSTSSIALHMDQRFNENALVRNSCINQTWGSEERDLPFLPFLPGQTFEMTISVHPTCYQITVNGRHLVNFNHRLQPLNHIDQLEVTGDLTLSLVQF</sequence>
<dbReference type="PANTHER" id="PTHR11346:SF111">
    <property type="entry name" value="GALECTIN-12"/>
    <property type="match status" value="1"/>
</dbReference>
<proteinExistence type="evidence at transcript level"/>
<dbReference type="PROSITE" id="PS51304">
    <property type="entry name" value="GALECTIN"/>
    <property type="match status" value="2"/>
</dbReference>